<dbReference type="EMBL" id="DRXH01000113">
    <property type="protein sequence ID" value="HHM44300.1"/>
    <property type="molecule type" value="Genomic_DNA"/>
</dbReference>
<comment type="caution">
    <text evidence="1">The sequence shown here is derived from an EMBL/GenBank/DDBJ whole genome shotgun (WGS) entry which is preliminary data.</text>
</comment>
<proteinExistence type="predicted"/>
<accession>A0A7J3VTA7</accession>
<sequence>MDVFEKAETIMENALVSALSLVSPSGQVSTHPMLPLYSRERRKLYFTSSILFSKKAEYIKKNPKVGVLFSGRQFIKTPFYAAVHLKGDARVYEENLHDGWMWLLDLWRKKEPYIEAYIKQRVALPLFWERIVIEVEPREILLWEEGDVSKEPRRWTR</sequence>
<protein>
    <submittedName>
        <fullName evidence="1">Pyridoxamine 5'-phosphate oxidase family protein</fullName>
    </submittedName>
</protein>
<reference evidence="1" key="1">
    <citation type="journal article" date="2020" name="mSystems">
        <title>Genome- and Community-Level Interaction Insights into Carbon Utilization and Element Cycling Functions of Hydrothermarchaeota in Hydrothermal Sediment.</title>
        <authorList>
            <person name="Zhou Z."/>
            <person name="Liu Y."/>
            <person name="Xu W."/>
            <person name="Pan J."/>
            <person name="Luo Z.H."/>
            <person name="Li M."/>
        </authorList>
    </citation>
    <scope>NUCLEOTIDE SEQUENCE [LARGE SCALE GENOMIC DNA]</scope>
    <source>
        <strain evidence="1">SpSt-1074</strain>
    </source>
</reference>
<gene>
    <name evidence="1" type="ORF">ENM31_03260</name>
</gene>
<evidence type="ECO:0000313" key="1">
    <source>
        <dbReference type="EMBL" id="HHM44300.1"/>
    </source>
</evidence>
<dbReference type="InterPro" id="IPR012349">
    <property type="entry name" value="Split_barrel_FMN-bd"/>
</dbReference>
<name>A0A7J3VTA7_CALS0</name>
<dbReference type="SUPFAM" id="SSF50475">
    <property type="entry name" value="FMN-binding split barrel"/>
    <property type="match status" value="1"/>
</dbReference>
<organism evidence="1">
    <name type="scientific">Caldiarchaeum subterraneum</name>
    <dbReference type="NCBI Taxonomy" id="311458"/>
    <lineage>
        <taxon>Archaea</taxon>
        <taxon>Nitrososphaerota</taxon>
        <taxon>Candidatus Caldarchaeales</taxon>
        <taxon>Candidatus Caldarchaeaceae</taxon>
        <taxon>Candidatus Caldarchaeum</taxon>
    </lineage>
</organism>
<dbReference type="Gene3D" id="2.30.110.10">
    <property type="entry name" value="Electron Transport, Fmn-binding Protein, Chain A"/>
    <property type="match status" value="1"/>
</dbReference>
<dbReference type="AlphaFoldDB" id="A0A7J3VTA7"/>